<keyword evidence="5" id="KW-0949">S-adenosyl-L-methionine</keyword>
<proteinExistence type="predicted"/>
<comment type="pathway">
    <text evidence="1">Cofactor biosynthesis; adenosylcobalamin biosynthesis.</text>
</comment>
<dbReference type="NCBIfam" id="TIGR02469">
    <property type="entry name" value="CbiT"/>
    <property type="match status" value="1"/>
</dbReference>
<dbReference type="GeneID" id="92856408"/>
<sequence>MTHDPDTSLLGRTPGLAEEHFAHDGLITKHAVRAVALAALRPMPGQLLWDLGTGAGSIAVEWCRTDPTCRAIGLERKAERAANARTNASELTLPGQFDVIDADLAKGLPEGLPDPDAVFIGGGATKALVNQCRPRLPIGGRLVVHGVTMEAEMLVETLHCDLGGDLIRFGVETADVIGRLHGWKPARTVVAWTWQRTE</sequence>
<evidence type="ECO:0000256" key="5">
    <source>
        <dbReference type="ARBA" id="ARBA00022691"/>
    </source>
</evidence>
<evidence type="ECO:0000313" key="6">
    <source>
        <dbReference type="EMBL" id="AXM06673.1"/>
    </source>
</evidence>
<dbReference type="Proteomes" id="UP000256621">
    <property type="component" value="Chromosome"/>
</dbReference>
<evidence type="ECO:0000256" key="2">
    <source>
        <dbReference type="ARBA" id="ARBA00022573"/>
    </source>
</evidence>
<dbReference type="SUPFAM" id="SSF53335">
    <property type="entry name" value="S-adenosyl-L-methionine-dependent methyltransferases"/>
    <property type="match status" value="1"/>
</dbReference>
<dbReference type="AlphaFoldDB" id="A0A2B7IYY8"/>
<evidence type="ECO:0000256" key="1">
    <source>
        <dbReference type="ARBA" id="ARBA00004953"/>
    </source>
</evidence>
<dbReference type="RefSeq" id="WP_002515098.1">
    <property type="nucleotide sequence ID" value="NZ_AP019664.1"/>
</dbReference>
<dbReference type="EMBL" id="CP031442">
    <property type="protein sequence ID" value="AXM06673.1"/>
    <property type="molecule type" value="Genomic_DNA"/>
</dbReference>
<reference evidence="7 8" key="1">
    <citation type="submission" date="2017-02" db="EMBL/GenBank/DDBJ databases">
        <title>Prevalence of linear plasmids in Cutibacterium acnes isolates obtained from cancerous prostatic tissue.</title>
        <authorList>
            <person name="Davidsson S."/>
            <person name="Bruggemann H."/>
        </authorList>
    </citation>
    <scope>NUCLEOTIDE SEQUENCE [LARGE SCALE GENOMIC DNA]</scope>
    <source>
        <strain evidence="7 8">11-78</strain>
    </source>
</reference>
<accession>A0A2B7IYY8</accession>
<dbReference type="OMA" id="ADPLHIV"/>
<evidence type="ECO:0000313" key="9">
    <source>
        <dbReference type="Proteomes" id="UP000256621"/>
    </source>
</evidence>
<dbReference type="Proteomes" id="UP000226191">
    <property type="component" value="Unassembled WGS sequence"/>
</dbReference>
<keyword evidence="4" id="KW-0808">Transferase</keyword>
<keyword evidence="2" id="KW-0169">Cobalamin biosynthesis</keyword>
<reference evidence="6 9" key="2">
    <citation type="submission" date="2018-08" db="EMBL/GenBank/DDBJ databases">
        <title>Genome sequencing of Cutibacterium acnes KCOM 1315.</title>
        <authorList>
            <person name="Kook J.-K."/>
            <person name="Park S.-N."/>
            <person name="Lim Y.K."/>
        </authorList>
    </citation>
    <scope>NUCLEOTIDE SEQUENCE [LARGE SCALE GENOMIC DNA]</scope>
    <source>
        <strain evidence="6 9">KCOM 1315</strain>
    </source>
</reference>
<evidence type="ECO:0000256" key="3">
    <source>
        <dbReference type="ARBA" id="ARBA00022603"/>
    </source>
</evidence>
<dbReference type="InterPro" id="IPR029063">
    <property type="entry name" value="SAM-dependent_MTases_sf"/>
</dbReference>
<keyword evidence="3" id="KW-0489">Methyltransferase</keyword>
<dbReference type="Gene3D" id="3.40.50.150">
    <property type="entry name" value="Vaccinia Virus protein VP39"/>
    <property type="match status" value="1"/>
</dbReference>
<dbReference type="PANTHER" id="PTHR43182">
    <property type="entry name" value="COBALT-PRECORRIN-6B C(15)-METHYLTRANSFERASE (DECARBOXYLATING)"/>
    <property type="match status" value="1"/>
</dbReference>
<dbReference type="InterPro" id="IPR014008">
    <property type="entry name" value="Cbl_synth_MTase_CbiT"/>
</dbReference>
<dbReference type="GO" id="GO:0009236">
    <property type="term" value="P:cobalamin biosynthetic process"/>
    <property type="evidence" value="ECO:0007669"/>
    <property type="project" value="UniProtKB-KW"/>
</dbReference>
<dbReference type="PANTHER" id="PTHR43182:SF1">
    <property type="entry name" value="COBALT-PRECORRIN-7 C(5)-METHYLTRANSFERASE"/>
    <property type="match status" value="1"/>
</dbReference>
<dbReference type="GO" id="GO:0032259">
    <property type="term" value="P:methylation"/>
    <property type="evidence" value="ECO:0007669"/>
    <property type="project" value="UniProtKB-KW"/>
</dbReference>
<protein>
    <submittedName>
        <fullName evidence="7">Precorrin-6Y C5,15-methyltransferase (Decarboxylating) subunit CbiT</fullName>
    </submittedName>
</protein>
<evidence type="ECO:0000313" key="7">
    <source>
        <dbReference type="EMBL" id="PGF34898.1"/>
    </source>
</evidence>
<evidence type="ECO:0000256" key="4">
    <source>
        <dbReference type="ARBA" id="ARBA00022679"/>
    </source>
</evidence>
<organism evidence="7 8">
    <name type="scientific">Cutibacterium acnes</name>
    <name type="common">Propionibacterium acnes</name>
    <dbReference type="NCBI Taxonomy" id="1747"/>
    <lineage>
        <taxon>Bacteria</taxon>
        <taxon>Bacillati</taxon>
        <taxon>Actinomycetota</taxon>
        <taxon>Actinomycetes</taxon>
        <taxon>Propionibacteriales</taxon>
        <taxon>Propionibacteriaceae</taxon>
        <taxon>Cutibacterium</taxon>
    </lineage>
</organism>
<dbReference type="OrthoDB" id="9787825at2"/>
<dbReference type="GO" id="GO:0008276">
    <property type="term" value="F:protein methyltransferase activity"/>
    <property type="evidence" value="ECO:0007669"/>
    <property type="project" value="InterPro"/>
</dbReference>
<gene>
    <name evidence="6" type="primary">cbiT</name>
    <name evidence="7" type="ORF">B1B09_04585</name>
    <name evidence="6" type="ORF">DXN06_05610</name>
</gene>
<name>A0A2B7IYY8_CUTAC</name>
<dbReference type="InterPro" id="IPR050714">
    <property type="entry name" value="Cobalamin_biosynth_MTase"/>
</dbReference>
<dbReference type="EMBL" id="MVCE01000002">
    <property type="protein sequence ID" value="PGF34898.1"/>
    <property type="molecule type" value="Genomic_DNA"/>
</dbReference>
<evidence type="ECO:0000313" key="8">
    <source>
        <dbReference type="Proteomes" id="UP000226191"/>
    </source>
</evidence>